<evidence type="ECO:0000256" key="2">
    <source>
        <dbReference type="ARBA" id="ARBA00022676"/>
    </source>
</evidence>
<dbReference type="NCBIfam" id="TIGR01245">
    <property type="entry name" value="trpD"/>
    <property type="match status" value="1"/>
</dbReference>
<dbReference type="InterPro" id="IPR035902">
    <property type="entry name" value="Nuc_phospho_transferase"/>
</dbReference>
<dbReference type="PANTHER" id="PTHR43285:SF2">
    <property type="entry name" value="ANTHRANILATE PHOSPHORIBOSYLTRANSFERASE"/>
    <property type="match status" value="1"/>
</dbReference>
<accession>A0AAE0RZ69</accession>
<dbReference type="InterPro" id="IPR000312">
    <property type="entry name" value="Glycosyl_Trfase_fam3"/>
</dbReference>
<dbReference type="InterPro" id="IPR017911">
    <property type="entry name" value="MacB-like_ATP-bd"/>
</dbReference>
<keyword evidence="8" id="KW-1185">Reference proteome</keyword>
<keyword evidence="4" id="KW-0547">Nucleotide-binding</keyword>
<dbReference type="PROSITE" id="PS00211">
    <property type="entry name" value="ABC_TRANSPORTER_1"/>
    <property type="match status" value="1"/>
</dbReference>
<dbReference type="InterPro" id="IPR005940">
    <property type="entry name" value="Anthranilate_Pribosyl_Tfrase"/>
</dbReference>
<protein>
    <recommendedName>
        <fullName evidence="6">ABC transporter domain-containing protein</fullName>
    </recommendedName>
</protein>
<evidence type="ECO:0000256" key="1">
    <source>
        <dbReference type="ARBA" id="ARBA00022448"/>
    </source>
</evidence>
<dbReference type="PROSITE" id="PS50893">
    <property type="entry name" value="ABC_TRANSPORTER_2"/>
    <property type="match status" value="1"/>
</dbReference>
<dbReference type="SUPFAM" id="SSF52540">
    <property type="entry name" value="P-loop containing nucleoside triphosphate hydrolases"/>
    <property type="match status" value="1"/>
</dbReference>
<dbReference type="Proteomes" id="UP001195483">
    <property type="component" value="Unassembled WGS sequence"/>
</dbReference>
<comment type="caution">
    <text evidence="7">The sequence shown here is derived from an EMBL/GenBank/DDBJ whole genome shotgun (WGS) entry which is preliminary data.</text>
</comment>
<reference evidence="7" key="3">
    <citation type="submission" date="2023-05" db="EMBL/GenBank/DDBJ databases">
        <authorList>
            <person name="Smith C.H."/>
        </authorList>
    </citation>
    <scope>NUCLEOTIDE SEQUENCE</scope>
    <source>
        <strain evidence="7">CHS0354</strain>
        <tissue evidence="7">Mantle</tissue>
    </source>
</reference>
<feature type="domain" description="ABC transporter" evidence="6">
    <location>
        <begin position="301"/>
        <end position="515"/>
    </location>
</feature>
<dbReference type="AlphaFoldDB" id="A0AAE0RZ69"/>
<dbReference type="InterPro" id="IPR003439">
    <property type="entry name" value="ABC_transporter-like_ATP-bd"/>
</dbReference>
<dbReference type="InterPro" id="IPR017871">
    <property type="entry name" value="ABC_transporter-like_CS"/>
</dbReference>
<dbReference type="FunFam" id="3.40.50.300:FF:000032">
    <property type="entry name" value="Export ABC transporter ATP-binding protein"/>
    <property type="match status" value="1"/>
</dbReference>
<sequence>MKKLKSDEIFSRDQACDFMLLIGTGKLTDENLFDFISCFTKRMPTVDELLGFRDALNELAIKIDLGANLYDVTGTGGDGKNTFNISTTTMFILGGGGIRIAKHGSQSSSSVSGSSNVLEILGGKFTSDGDSLRRCLEKSNVCFLFAPLFHPALKHVAHIRKKVNKPTVFNMLGPLINPASTKLGMAGVNSLQLQQLYHSIFKKANLKYLTVHSLDGTDEVSLTSECRILTASFPTTKRTIKPEDFGFKTVLPQDIQNGGSIKTSSEIMINILKGKGTEAQTNTALANAALIIEEDRKCTLMEAVEIAKESISSGEEKLQVLKGINLEICKNDYVAIMGPSGSGKSTLMNILGCLDTPSEDSTDDELAIVRNKEIGFVFQTFNLLPKMTSLKNVELPLVYAGISAFEREQRATKALEAVGLGERKNHKPNELSGGQCQRVAVARALICNPSLILADEPTGNLDTKTSNEIMDIFEALHKEGNTIVLVTHEEDIAKRARRIIRLRDGVIESDTMNKT</sequence>
<name>A0AAE0RZ69_9BIVA</name>
<dbReference type="GO" id="GO:0022857">
    <property type="term" value="F:transmembrane transporter activity"/>
    <property type="evidence" value="ECO:0007669"/>
    <property type="project" value="UniProtKB-ARBA"/>
</dbReference>
<dbReference type="Gene3D" id="3.40.50.300">
    <property type="entry name" value="P-loop containing nucleotide triphosphate hydrolases"/>
    <property type="match status" value="1"/>
</dbReference>
<keyword evidence="2" id="KW-0328">Glycosyltransferase</keyword>
<dbReference type="Pfam" id="PF00591">
    <property type="entry name" value="Glycos_transf_3"/>
    <property type="match status" value="1"/>
</dbReference>
<evidence type="ECO:0000313" key="8">
    <source>
        <dbReference type="Proteomes" id="UP001195483"/>
    </source>
</evidence>
<dbReference type="Pfam" id="PF00005">
    <property type="entry name" value="ABC_tran"/>
    <property type="match status" value="1"/>
</dbReference>
<dbReference type="SMART" id="SM00382">
    <property type="entry name" value="AAA"/>
    <property type="match status" value="1"/>
</dbReference>
<dbReference type="GO" id="GO:0005524">
    <property type="term" value="F:ATP binding"/>
    <property type="evidence" value="ECO:0007669"/>
    <property type="project" value="UniProtKB-KW"/>
</dbReference>
<dbReference type="InterPro" id="IPR003593">
    <property type="entry name" value="AAA+_ATPase"/>
</dbReference>
<reference evidence="7" key="2">
    <citation type="journal article" date="2021" name="Genome Biol. Evol.">
        <title>Developing a high-quality reference genome for a parasitic bivalve with doubly uniparental inheritance (Bivalvia: Unionida).</title>
        <authorList>
            <person name="Smith C.H."/>
        </authorList>
    </citation>
    <scope>NUCLEOTIDE SEQUENCE</scope>
    <source>
        <strain evidence="7">CHS0354</strain>
        <tissue evidence="7">Mantle</tissue>
    </source>
</reference>
<evidence type="ECO:0000256" key="3">
    <source>
        <dbReference type="ARBA" id="ARBA00022679"/>
    </source>
</evidence>
<dbReference type="InterPro" id="IPR027417">
    <property type="entry name" value="P-loop_NTPase"/>
</dbReference>
<keyword evidence="3" id="KW-0808">Transferase</keyword>
<dbReference type="GO" id="GO:0098796">
    <property type="term" value="C:membrane protein complex"/>
    <property type="evidence" value="ECO:0007669"/>
    <property type="project" value="UniProtKB-ARBA"/>
</dbReference>
<gene>
    <name evidence="7" type="ORF">CHS0354_023972</name>
</gene>
<reference evidence="7" key="1">
    <citation type="journal article" date="2021" name="Genome Biol. Evol.">
        <title>A High-Quality Reference Genome for a Parasitic Bivalve with Doubly Uniparental Inheritance (Bivalvia: Unionida).</title>
        <authorList>
            <person name="Smith C.H."/>
        </authorList>
    </citation>
    <scope>NUCLEOTIDE SEQUENCE</scope>
    <source>
        <strain evidence="7">CHS0354</strain>
    </source>
</reference>
<dbReference type="GO" id="GO:0000162">
    <property type="term" value="P:L-tryptophan biosynthetic process"/>
    <property type="evidence" value="ECO:0007669"/>
    <property type="project" value="InterPro"/>
</dbReference>
<organism evidence="7 8">
    <name type="scientific">Potamilus streckersoni</name>
    <dbReference type="NCBI Taxonomy" id="2493646"/>
    <lineage>
        <taxon>Eukaryota</taxon>
        <taxon>Metazoa</taxon>
        <taxon>Spiralia</taxon>
        <taxon>Lophotrochozoa</taxon>
        <taxon>Mollusca</taxon>
        <taxon>Bivalvia</taxon>
        <taxon>Autobranchia</taxon>
        <taxon>Heteroconchia</taxon>
        <taxon>Palaeoheterodonta</taxon>
        <taxon>Unionida</taxon>
        <taxon>Unionoidea</taxon>
        <taxon>Unionidae</taxon>
        <taxon>Ambleminae</taxon>
        <taxon>Lampsilini</taxon>
        <taxon>Potamilus</taxon>
    </lineage>
</organism>
<evidence type="ECO:0000256" key="4">
    <source>
        <dbReference type="ARBA" id="ARBA00022741"/>
    </source>
</evidence>
<keyword evidence="1" id="KW-0813">Transport</keyword>
<dbReference type="GO" id="GO:0016887">
    <property type="term" value="F:ATP hydrolysis activity"/>
    <property type="evidence" value="ECO:0007669"/>
    <property type="project" value="InterPro"/>
</dbReference>
<dbReference type="GO" id="GO:0005829">
    <property type="term" value="C:cytosol"/>
    <property type="evidence" value="ECO:0007669"/>
    <property type="project" value="TreeGrafter"/>
</dbReference>
<dbReference type="GO" id="GO:0004048">
    <property type="term" value="F:anthranilate phosphoribosyltransferase activity"/>
    <property type="evidence" value="ECO:0007669"/>
    <property type="project" value="InterPro"/>
</dbReference>
<evidence type="ECO:0000256" key="5">
    <source>
        <dbReference type="ARBA" id="ARBA00022840"/>
    </source>
</evidence>
<dbReference type="SUPFAM" id="SSF52418">
    <property type="entry name" value="Nucleoside phosphorylase/phosphoribosyltransferase catalytic domain"/>
    <property type="match status" value="1"/>
</dbReference>
<dbReference type="Gene3D" id="3.40.1030.10">
    <property type="entry name" value="Nucleoside phosphorylase/phosphoribosyltransferase catalytic domain"/>
    <property type="match status" value="1"/>
</dbReference>
<dbReference type="EMBL" id="JAEAOA010001427">
    <property type="protein sequence ID" value="KAK3582426.1"/>
    <property type="molecule type" value="Genomic_DNA"/>
</dbReference>
<proteinExistence type="predicted"/>
<evidence type="ECO:0000313" key="7">
    <source>
        <dbReference type="EMBL" id="KAK3582426.1"/>
    </source>
</evidence>
<dbReference type="PANTHER" id="PTHR43285">
    <property type="entry name" value="ANTHRANILATE PHOSPHORIBOSYLTRANSFERASE"/>
    <property type="match status" value="1"/>
</dbReference>
<dbReference type="Gene3D" id="1.20.970.10">
    <property type="entry name" value="Transferase, Pyrimidine Nucleoside Phosphorylase, Chain C"/>
    <property type="match status" value="1"/>
</dbReference>
<evidence type="ECO:0000259" key="6">
    <source>
        <dbReference type="PROSITE" id="PS50893"/>
    </source>
</evidence>
<dbReference type="CDD" id="cd03255">
    <property type="entry name" value="ABC_MJ0796_LolCDE_FtsE"/>
    <property type="match status" value="1"/>
</dbReference>
<keyword evidence="5" id="KW-0067">ATP-binding</keyword>